<dbReference type="PATRIC" id="fig|864564.6.peg.153"/>
<accession>E6K274</accession>
<keyword evidence="1" id="KW-1133">Transmembrane helix</keyword>
<proteinExistence type="predicted"/>
<keyword evidence="1" id="KW-0812">Transmembrane</keyword>
<evidence type="ECO:0000313" key="3">
    <source>
        <dbReference type="Proteomes" id="UP000004946"/>
    </source>
</evidence>
<keyword evidence="3" id="KW-1185">Reference proteome</keyword>
<reference evidence="2 3" key="1">
    <citation type="submission" date="2010-12" db="EMBL/GenBank/DDBJ databases">
        <authorList>
            <person name="Muzny D."/>
            <person name="Qin X."/>
            <person name="Buhay C."/>
            <person name="Dugan-Rocha S."/>
            <person name="Ding Y."/>
            <person name="Chen G."/>
            <person name="Hawes A."/>
            <person name="Holder M."/>
            <person name="Jhangiani S."/>
            <person name="Johnson A."/>
            <person name="Khan Z."/>
            <person name="Li Z."/>
            <person name="Liu W."/>
            <person name="Liu X."/>
            <person name="Perez L."/>
            <person name="Shen H."/>
            <person name="Wang Q."/>
            <person name="Watt J."/>
            <person name="Xi L."/>
            <person name="Xin Y."/>
            <person name="Zhou J."/>
            <person name="Deng J."/>
            <person name="Jiang H."/>
            <person name="Liu Y."/>
            <person name="Qu J."/>
            <person name="Song X.-Z."/>
            <person name="Zhang L."/>
            <person name="Villasana D."/>
            <person name="Johnson A."/>
            <person name="Liu J."/>
            <person name="Liyanage D."/>
            <person name="Lorensuhewa L."/>
            <person name="Robinson T."/>
            <person name="Song A."/>
            <person name="Song B.-B."/>
            <person name="Dinh H."/>
            <person name="Thornton R."/>
            <person name="Coyle M."/>
            <person name="Francisco L."/>
            <person name="Jackson L."/>
            <person name="Javaid M."/>
            <person name="Korchina V."/>
            <person name="Kovar C."/>
            <person name="Mata R."/>
            <person name="Mathew T."/>
            <person name="Ngo R."/>
            <person name="Nguyen L."/>
            <person name="Nguyen N."/>
            <person name="Okwuonu G."/>
            <person name="Ongeri F."/>
            <person name="Pham C."/>
            <person name="Simmons D."/>
            <person name="Wilczek-Boney K."/>
            <person name="Hale W."/>
            <person name="Jakkamsetti A."/>
            <person name="Pham P."/>
            <person name="Ruth R."/>
            <person name="San Lucas F."/>
            <person name="Warren J."/>
            <person name="Zhang J."/>
            <person name="Zhao Z."/>
            <person name="Zhou C."/>
            <person name="Zhu D."/>
            <person name="Lee S."/>
            <person name="Bess C."/>
            <person name="Blankenburg K."/>
            <person name="Forbes L."/>
            <person name="Fu Q."/>
            <person name="Gubbala S."/>
            <person name="Hirani K."/>
            <person name="Jayaseelan J.C."/>
            <person name="Lara F."/>
            <person name="Munidasa M."/>
            <person name="Palculict T."/>
            <person name="Patil S."/>
            <person name="Pu L.-L."/>
            <person name="Saada N."/>
            <person name="Tang L."/>
            <person name="Weissenberger G."/>
            <person name="Zhu Y."/>
            <person name="Hemphill L."/>
            <person name="Shang Y."/>
            <person name="Youmans B."/>
            <person name="Ayvaz T."/>
            <person name="Ross M."/>
            <person name="Santibanez J."/>
            <person name="Aqrawi P."/>
            <person name="Gross S."/>
            <person name="Joshi V."/>
            <person name="Fowler G."/>
            <person name="Nazareth L."/>
            <person name="Reid J."/>
            <person name="Worley K."/>
            <person name="Petrosino J."/>
            <person name="Highlander S."/>
            <person name="Gibbs R."/>
        </authorList>
    </citation>
    <scope>NUCLEOTIDE SEQUENCE [LARGE SCALE GENOMIC DNA]</scope>
    <source>
        <strain evidence="2 3">DSM 10105</strain>
    </source>
</reference>
<evidence type="ECO:0000256" key="1">
    <source>
        <dbReference type="SAM" id="Phobius"/>
    </source>
</evidence>
<dbReference type="HOGENOM" id="CLU_1265937_0_0_11"/>
<dbReference type="EMBL" id="AEON01000002">
    <property type="protein sequence ID" value="EFT82862.1"/>
    <property type="molecule type" value="Genomic_DNA"/>
</dbReference>
<dbReference type="Proteomes" id="UP000004946">
    <property type="component" value="Chromosome"/>
</dbReference>
<protein>
    <submittedName>
        <fullName evidence="2">Uncharacterized protein</fullName>
    </submittedName>
</protein>
<dbReference type="RefSeq" id="WP_006289489.1">
    <property type="nucleotide sequence ID" value="NZ_AP012333.1"/>
</dbReference>
<gene>
    <name evidence="2" type="ORF">HMPREF0620_1547</name>
</gene>
<comment type="caution">
    <text evidence="2">The sequence shown here is derived from an EMBL/GenBank/DDBJ whole genome shotgun (WGS) entry which is preliminary data.</text>
</comment>
<dbReference type="KEGG" id="pdo:PSDT_0139"/>
<evidence type="ECO:0000313" key="2">
    <source>
        <dbReference type="EMBL" id="EFT82862.1"/>
    </source>
</evidence>
<name>E6K274_PARDN</name>
<organism evidence="2 3">
    <name type="scientific">Parascardovia denticolens DSM 10105 = JCM 12538</name>
    <dbReference type="NCBI Taxonomy" id="864564"/>
    <lineage>
        <taxon>Bacteria</taxon>
        <taxon>Bacillati</taxon>
        <taxon>Actinomycetota</taxon>
        <taxon>Actinomycetes</taxon>
        <taxon>Bifidobacteriales</taxon>
        <taxon>Bifidobacteriaceae</taxon>
        <taxon>Parascardovia</taxon>
    </lineage>
</organism>
<dbReference type="AlphaFoldDB" id="E6K274"/>
<feature type="transmembrane region" description="Helical" evidence="1">
    <location>
        <begin position="12"/>
        <end position="33"/>
    </location>
</feature>
<sequence length="218" mass="23985">MDNQGKKDSRLILSGIVGVILLVIIGVLAGILIGSRASRPAAQAAASTTVSAAPKETIDPRYLWHGMDIRKSGTGVYPGMSKERACQQVATEAAYWLINGTEPDRTKQIFQRFFLRTVEEAKGSTAHWIDHAEPPYVAKRFDSSSLINQEGPTTAWCAVAIDGGQHRLDGQTVSSQQPEKGTLIMQLSRKDKTSAWSVISLWYNYDNYESDIKQQGND</sequence>
<keyword evidence="1" id="KW-0472">Membrane</keyword>